<dbReference type="EMBL" id="VXLC01000008">
    <property type="protein sequence ID" value="KAA8887237.1"/>
    <property type="molecule type" value="Genomic_DNA"/>
</dbReference>
<dbReference type="GO" id="GO:0008726">
    <property type="term" value="F:alkanesulfonate monooxygenase activity"/>
    <property type="evidence" value="ECO:0007669"/>
    <property type="project" value="TreeGrafter"/>
</dbReference>
<dbReference type="NCBIfam" id="TIGR03619">
    <property type="entry name" value="F420_Rv2161c"/>
    <property type="match status" value="1"/>
</dbReference>
<evidence type="ECO:0000256" key="2">
    <source>
        <dbReference type="ARBA" id="ARBA00022643"/>
    </source>
</evidence>
<feature type="domain" description="Luciferase-like" evidence="5">
    <location>
        <begin position="8"/>
        <end position="251"/>
    </location>
</feature>
<evidence type="ECO:0000313" key="6">
    <source>
        <dbReference type="EMBL" id="KAA8887237.1"/>
    </source>
</evidence>
<dbReference type="InterPro" id="IPR011251">
    <property type="entry name" value="Luciferase-like_dom"/>
</dbReference>
<name>A0A5N0ECR3_9NOCA</name>
<dbReference type="InterPro" id="IPR019921">
    <property type="entry name" value="Lucif-like_OxRdtase_Rv2161c"/>
</dbReference>
<dbReference type="Gene3D" id="3.20.20.30">
    <property type="entry name" value="Luciferase-like domain"/>
    <property type="match status" value="1"/>
</dbReference>
<keyword evidence="4" id="KW-0503">Monooxygenase</keyword>
<accession>A0A5N0ECR3</accession>
<keyword evidence="1" id="KW-0285">Flavoprotein</keyword>
<dbReference type="Pfam" id="PF00296">
    <property type="entry name" value="Bac_luciferase"/>
    <property type="match status" value="1"/>
</dbReference>
<dbReference type="AlphaFoldDB" id="A0A5N0ECR3"/>
<dbReference type="Proteomes" id="UP000323876">
    <property type="component" value="Unassembled WGS sequence"/>
</dbReference>
<evidence type="ECO:0000256" key="4">
    <source>
        <dbReference type="ARBA" id="ARBA00023033"/>
    </source>
</evidence>
<proteinExistence type="predicted"/>
<sequence>MRYAISIPQHAADGGFRPKELREYLDRAEELGFEGAWMTEQVLGAAPSSSPLETLAFAAACNERLRLGCAVFVTPLHNPVHLAKRIATVDQLSRGRLEVGVGIGGRGRMFSAFGVDPEDNLVRRFNEGLRVMKSLWTEPTVDLDGEFWQLADAAMEPKPFQKPYPPLWFGGSKPAALRRAVRHGDGFFGAGSSTTAQFAEQVPIVRAALAESDREATDFRIAKRVYIAVDDDADRARQRMSEALIAQYGDYGKKLLPVAVCGSPETCVEGLRAVAAAGAEMILINPLFDSAAQMERITAEVLPHVD</sequence>
<dbReference type="RefSeq" id="WP_150403567.1">
    <property type="nucleotide sequence ID" value="NZ_VXLC01000008.1"/>
</dbReference>
<reference evidence="6 7" key="1">
    <citation type="submission" date="2019-09" db="EMBL/GenBank/DDBJ databases">
        <authorList>
            <person name="Wang X."/>
        </authorList>
    </citation>
    <scope>NUCLEOTIDE SEQUENCE [LARGE SCALE GENOMIC DNA]</scope>
    <source>
        <strain evidence="6 7">CICC 11023</strain>
    </source>
</reference>
<dbReference type="GO" id="GO:0046306">
    <property type="term" value="P:alkanesulfonate catabolic process"/>
    <property type="evidence" value="ECO:0007669"/>
    <property type="project" value="TreeGrafter"/>
</dbReference>
<evidence type="ECO:0000313" key="7">
    <source>
        <dbReference type="Proteomes" id="UP000323876"/>
    </source>
</evidence>
<keyword evidence="7" id="KW-1185">Reference proteome</keyword>
<dbReference type="PANTHER" id="PTHR42847">
    <property type="entry name" value="ALKANESULFONATE MONOOXYGENASE"/>
    <property type="match status" value="1"/>
</dbReference>
<evidence type="ECO:0000259" key="5">
    <source>
        <dbReference type="Pfam" id="PF00296"/>
    </source>
</evidence>
<keyword evidence="2" id="KW-0288">FMN</keyword>
<evidence type="ECO:0000256" key="1">
    <source>
        <dbReference type="ARBA" id="ARBA00022630"/>
    </source>
</evidence>
<dbReference type="OrthoDB" id="7903015at2"/>
<comment type="caution">
    <text evidence="6">The sequence shown here is derived from an EMBL/GenBank/DDBJ whole genome shotgun (WGS) entry which is preliminary data.</text>
</comment>
<keyword evidence="3" id="KW-0560">Oxidoreductase</keyword>
<evidence type="ECO:0000256" key="3">
    <source>
        <dbReference type="ARBA" id="ARBA00023002"/>
    </source>
</evidence>
<dbReference type="SUPFAM" id="SSF51679">
    <property type="entry name" value="Bacterial luciferase-like"/>
    <property type="match status" value="1"/>
</dbReference>
<dbReference type="PANTHER" id="PTHR42847:SF4">
    <property type="entry name" value="ALKANESULFONATE MONOOXYGENASE-RELATED"/>
    <property type="match status" value="1"/>
</dbReference>
<protein>
    <submittedName>
        <fullName evidence="6">LLM class flavin-dependent oxidoreductase</fullName>
    </submittedName>
</protein>
<dbReference type="InterPro" id="IPR036661">
    <property type="entry name" value="Luciferase-like_sf"/>
</dbReference>
<gene>
    <name evidence="6" type="ORF">F3087_20275</name>
</gene>
<organism evidence="6 7">
    <name type="scientific">Nocardia colli</name>
    <dbReference type="NCBI Taxonomy" id="2545717"/>
    <lineage>
        <taxon>Bacteria</taxon>
        <taxon>Bacillati</taxon>
        <taxon>Actinomycetota</taxon>
        <taxon>Actinomycetes</taxon>
        <taxon>Mycobacteriales</taxon>
        <taxon>Nocardiaceae</taxon>
        <taxon>Nocardia</taxon>
    </lineage>
</organism>
<dbReference type="InterPro" id="IPR050172">
    <property type="entry name" value="SsuD_RutA_monooxygenase"/>
</dbReference>